<dbReference type="InterPro" id="IPR029063">
    <property type="entry name" value="SAM-dependent_MTases_sf"/>
</dbReference>
<dbReference type="Proteomes" id="UP000284605">
    <property type="component" value="Unassembled WGS sequence"/>
</dbReference>
<dbReference type="InterPro" id="IPR013216">
    <property type="entry name" value="Methyltransf_11"/>
</dbReference>
<protein>
    <submittedName>
        <fullName evidence="2">Methyltransferase domain-containing protein</fullName>
    </submittedName>
</protein>
<reference evidence="2 3" key="1">
    <citation type="submission" date="2018-09" db="EMBL/GenBank/DDBJ databases">
        <authorList>
            <person name="Zhu H."/>
        </authorList>
    </citation>
    <scope>NUCLEOTIDE SEQUENCE [LARGE SCALE GENOMIC DNA]</scope>
    <source>
        <strain evidence="2 3">K1W22B-8</strain>
    </source>
</reference>
<keyword evidence="3" id="KW-1185">Reference proteome</keyword>
<organism evidence="2 3">
    <name type="scientific">Oleomonas cavernae</name>
    <dbReference type="NCBI Taxonomy" id="2320859"/>
    <lineage>
        <taxon>Bacteria</taxon>
        <taxon>Pseudomonadati</taxon>
        <taxon>Pseudomonadota</taxon>
        <taxon>Alphaproteobacteria</taxon>
        <taxon>Acetobacterales</taxon>
        <taxon>Acetobacteraceae</taxon>
        <taxon>Oleomonas</taxon>
    </lineage>
</organism>
<feature type="domain" description="Methyltransferase type 11" evidence="1">
    <location>
        <begin position="64"/>
        <end position="133"/>
    </location>
</feature>
<sequence>MSDELLLSHYRQWGRAEGRRTNSLRCRGDFTALIRPHLSALEIGPFNAPILSGPQVRYFDVLTKPELVARAGEHGLDPSTIPDIHHVSPTGDLDSIGETFDVVVSSHNIEHSPDFIHHLACVERRLKPGGRYFVIVPDKRYCFDYYIAESTIADVLDAHASARRVHTLRAVIEHVALTTHNGCVRHWAGDHGPAPALATERVAHALELYRNSAGRYLDVHAWYFTPASMRAIMAMLVALGHCRLRPLRLYDTLRDHNEFWMVLEKPA</sequence>
<dbReference type="AlphaFoldDB" id="A0A418WJD7"/>
<gene>
    <name evidence="2" type="ORF">D3874_23460</name>
</gene>
<keyword evidence="2" id="KW-0489">Methyltransferase</keyword>
<dbReference type="GO" id="GO:0032259">
    <property type="term" value="P:methylation"/>
    <property type="evidence" value="ECO:0007669"/>
    <property type="project" value="UniProtKB-KW"/>
</dbReference>
<comment type="caution">
    <text evidence="2">The sequence shown here is derived from an EMBL/GenBank/DDBJ whole genome shotgun (WGS) entry which is preliminary data.</text>
</comment>
<dbReference type="OrthoDB" id="210346at2"/>
<dbReference type="Gene3D" id="3.40.50.150">
    <property type="entry name" value="Vaccinia Virus protein VP39"/>
    <property type="match status" value="1"/>
</dbReference>
<evidence type="ECO:0000259" key="1">
    <source>
        <dbReference type="Pfam" id="PF08241"/>
    </source>
</evidence>
<name>A0A418WJD7_9PROT</name>
<dbReference type="SUPFAM" id="SSF53335">
    <property type="entry name" value="S-adenosyl-L-methionine-dependent methyltransferases"/>
    <property type="match status" value="1"/>
</dbReference>
<dbReference type="EMBL" id="QYUK01000011">
    <property type="protein sequence ID" value="RJF90153.1"/>
    <property type="molecule type" value="Genomic_DNA"/>
</dbReference>
<dbReference type="GO" id="GO:0008757">
    <property type="term" value="F:S-adenosylmethionine-dependent methyltransferase activity"/>
    <property type="evidence" value="ECO:0007669"/>
    <property type="project" value="InterPro"/>
</dbReference>
<accession>A0A418WJD7</accession>
<evidence type="ECO:0000313" key="2">
    <source>
        <dbReference type="EMBL" id="RJF90153.1"/>
    </source>
</evidence>
<keyword evidence="2" id="KW-0808">Transferase</keyword>
<proteinExistence type="predicted"/>
<evidence type="ECO:0000313" key="3">
    <source>
        <dbReference type="Proteomes" id="UP000284605"/>
    </source>
</evidence>
<dbReference type="Pfam" id="PF08241">
    <property type="entry name" value="Methyltransf_11"/>
    <property type="match status" value="1"/>
</dbReference>
<dbReference type="CDD" id="cd02440">
    <property type="entry name" value="AdoMet_MTases"/>
    <property type="match status" value="1"/>
</dbReference>